<dbReference type="PATRIC" id="fig|1454003.3.peg.1496"/>
<proteinExistence type="predicted"/>
<dbReference type="Proteomes" id="UP000021816">
    <property type="component" value="Unassembled WGS sequence"/>
</dbReference>
<comment type="caution">
    <text evidence="1">The sequence shown here is derived from an EMBL/GenBank/DDBJ whole genome shotgun (WGS) entry which is preliminary data.</text>
</comment>
<evidence type="ECO:0000313" key="1">
    <source>
        <dbReference type="EMBL" id="EXI80841.1"/>
    </source>
</evidence>
<name>A0A011NZQ3_9PROT</name>
<protein>
    <recommendedName>
        <fullName evidence="3">CopG family transcriptional regulator</fullName>
    </recommendedName>
</protein>
<evidence type="ECO:0000313" key="2">
    <source>
        <dbReference type="Proteomes" id="UP000021816"/>
    </source>
</evidence>
<organism evidence="1 2">
    <name type="scientific">Candidatus Accumulibacter appositus</name>
    <dbReference type="NCBI Taxonomy" id="1454003"/>
    <lineage>
        <taxon>Bacteria</taxon>
        <taxon>Pseudomonadati</taxon>
        <taxon>Pseudomonadota</taxon>
        <taxon>Betaproteobacteria</taxon>
        <taxon>Candidatus Accumulibacter</taxon>
    </lineage>
</organism>
<dbReference type="EMBL" id="JEMX01000028">
    <property type="protein sequence ID" value="EXI80841.1"/>
    <property type="molecule type" value="Genomic_DNA"/>
</dbReference>
<accession>A0A011NZQ3</accession>
<reference evidence="1 2" key="1">
    <citation type="submission" date="2014-02" db="EMBL/GenBank/DDBJ databases">
        <title>Expanding our view of genomic diversity in Candidatus Accumulibacter clades.</title>
        <authorList>
            <person name="Skennerton C.T."/>
            <person name="Barr J.J."/>
            <person name="Slater F.R."/>
            <person name="Bond P.L."/>
            <person name="Tyson G.W."/>
        </authorList>
    </citation>
    <scope>NUCLEOTIDE SEQUENCE [LARGE SCALE GENOMIC DNA]</scope>
    <source>
        <strain evidence="2">BA-92</strain>
    </source>
</reference>
<evidence type="ECO:0008006" key="3">
    <source>
        <dbReference type="Google" id="ProtNLM"/>
    </source>
</evidence>
<sequence length="84" mass="9051">MATLELKVNLPDRVVLEAERAGLLTDQAIGRLIEEAVRREAGKRLLQAMGRLRAANVPPLTEEEIAAEVAAVRAQRKAVGATGH</sequence>
<dbReference type="AlphaFoldDB" id="A0A011NZQ3"/>
<gene>
    <name evidence="1" type="ORF">AW10_01454</name>
</gene>